<dbReference type="PANTHER" id="PTHR43130">
    <property type="entry name" value="ARAC-FAMILY TRANSCRIPTIONAL REGULATOR"/>
    <property type="match status" value="1"/>
</dbReference>
<comment type="caution">
    <text evidence="3">The sequence shown here is derived from an EMBL/GenBank/DDBJ whole genome shotgun (WGS) entry which is preliminary data.</text>
</comment>
<dbReference type="AlphaFoldDB" id="A0A8H4QY92"/>
<dbReference type="InterPro" id="IPR052158">
    <property type="entry name" value="INH-QAR"/>
</dbReference>
<name>A0A8H4QY92_9AGAR</name>
<organism evidence="3 4">
    <name type="scientific">Agrocybe pediades</name>
    <dbReference type="NCBI Taxonomy" id="84607"/>
    <lineage>
        <taxon>Eukaryota</taxon>
        <taxon>Fungi</taxon>
        <taxon>Dikarya</taxon>
        <taxon>Basidiomycota</taxon>
        <taxon>Agaricomycotina</taxon>
        <taxon>Agaricomycetes</taxon>
        <taxon>Agaricomycetidae</taxon>
        <taxon>Agaricales</taxon>
        <taxon>Agaricineae</taxon>
        <taxon>Strophariaceae</taxon>
        <taxon>Agrocybe</taxon>
    </lineage>
</organism>
<evidence type="ECO:0000313" key="4">
    <source>
        <dbReference type="Proteomes" id="UP000521872"/>
    </source>
</evidence>
<keyword evidence="4" id="KW-1185">Reference proteome</keyword>
<dbReference type="Gene3D" id="3.40.50.880">
    <property type="match status" value="1"/>
</dbReference>
<reference evidence="3 4" key="1">
    <citation type="submission" date="2019-12" db="EMBL/GenBank/DDBJ databases">
        <authorList>
            <person name="Floudas D."/>
            <person name="Bentzer J."/>
            <person name="Ahren D."/>
            <person name="Johansson T."/>
            <person name="Persson P."/>
            <person name="Tunlid A."/>
        </authorList>
    </citation>
    <scope>NUCLEOTIDE SEQUENCE [LARGE SCALE GENOMIC DNA]</scope>
    <source>
        <strain evidence="3 4">CBS 102.39</strain>
    </source>
</reference>
<dbReference type="Proteomes" id="UP000521872">
    <property type="component" value="Unassembled WGS sequence"/>
</dbReference>
<dbReference type="InterPro" id="IPR002818">
    <property type="entry name" value="DJ-1/PfpI"/>
</dbReference>
<accession>A0A8H4QY92</accession>
<protein>
    <recommendedName>
        <fullName evidence="2">DJ-1/PfpI domain-containing protein</fullName>
    </recommendedName>
</protein>
<dbReference type="PANTHER" id="PTHR43130:SF7">
    <property type="entry name" value="DJ-1_PFPI DOMAIN-CONTAINING PROTEIN"/>
    <property type="match status" value="1"/>
</dbReference>
<gene>
    <name evidence="3" type="ORF">D9613_009805</name>
</gene>
<dbReference type="CDD" id="cd03139">
    <property type="entry name" value="GATase1_PfpI_2"/>
    <property type="match status" value="1"/>
</dbReference>
<evidence type="ECO:0000313" key="3">
    <source>
        <dbReference type="EMBL" id="KAF4618891.1"/>
    </source>
</evidence>
<dbReference type="Pfam" id="PF01965">
    <property type="entry name" value="DJ-1_PfpI"/>
    <property type="match status" value="1"/>
</dbReference>
<keyword evidence="1" id="KW-0732">Signal</keyword>
<feature type="signal peptide" evidence="1">
    <location>
        <begin position="1"/>
        <end position="22"/>
    </location>
</feature>
<sequence>MSNPVWTFGVLLLPGYQLLDMAGPVDYLQIHSREFTPMIPDATPDILNTAPIIKWHFIAEDLNPVSASSGPPLTPTDTFETAPKLDYLIVPGPDPYQVLPEATIKFVQKVFNEPSFRGLLTVCSGSMVIAQTGVLDGYKVCSNKVCLKDAAKKGLINHNVTWLADKRWYQDGKVWSASGVTAGIDLAAGFLATKLSEKAQKLAQDAAEYYPNPSFPDRFARILEGVKLN</sequence>
<feature type="domain" description="DJ-1/PfpI" evidence="2">
    <location>
        <begin position="53"/>
        <end position="190"/>
    </location>
</feature>
<feature type="chain" id="PRO_5034849215" description="DJ-1/PfpI domain-containing protein" evidence="1">
    <location>
        <begin position="23"/>
        <end position="229"/>
    </location>
</feature>
<proteinExistence type="predicted"/>
<evidence type="ECO:0000259" key="2">
    <source>
        <dbReference type="Pfam" id="PF01965"/>
    </source>
</evidence>
<dbReference type="EMBL" id="JAACJL010000017">
    <property type="protein sequence ID" value="KAF4618891.1"/>
    <property type="molecule type" value="Genomic_DNA"/>
</dbReference>
<dbReference type="SUPFAM" id="SSF52317">
    <property type="entry name" value="Class I glutamine amidotransferase-like"/>
    <property type="match status" value="1"/>
</dbReference>
<dbReference type="InterPro" id="IPR029062">
    <property type="entry name" value="Class_I_gatase-like"/>
</dbReference>
<evidence type="ECO:0000256" key="1">
    <source>
        <dbReference type="SAM" id="SignalP"/>
    </source>
</evidence>